<reference evidence="4 5" key="1">
    <citation type="submission" date="2019-03" db="EMBL/GenBank/DDBJ databases">
        <title>Genomic Encyclopedia of Type Strains, Phase III (KMG-III): the genomes of soil and plant-associated and newly described type strains.</title>
        <authorList>
            <person name="Whitman W."/>
        </authorList>
    </citation>
    <scope>NUCLEOTIDE SEQUENCE [LARGE SCALE GENOMIC DNA]</scope>
    <source>
        <strain evidence="4 5">CGMCC 1.12801</strain>
    </source>
</reference>
<proteinExistence type="inferred from homology"/>
<dbReference type="Proteomes" id="UP000294752">
    <property type="component" value="Unassembled WGS sequence"/>
</dbReference>
<dbReference type="InterPro" id="IPR002347">
    <property type="entry name" value="SDR_fam"/>
</dbReference>
<evidence type="ECO:0000256" key="3">
    <source>
        <dbReference type="RuleBase" id="RU000363"/>
    </source>
</evidence>
<dbReference type="PANTHER" id="PTHR45024">
    <property type="entry name" value="DEHYDROGENASES, SHORT CHAIN"/>
    <property type="match status" value="1"/>
</dbReference>
<evidence type="ECO:0000256" key="2">
    <source>
        <dbReference type="ARBA" id="ARBA00023002"/>
    </source>
</evidence>
<gene>
    <name evidence="4" type="ORF">B0I21_102552</name>
</gene>
<dbReference type="Gene3D" id="3.40.50.720">
    <property type="entry name" value="NAD(P)-binding Rossmann-like Domain"/>
    <property type="match status" value="1"/>
</dbReference>
<dbReference type="Pfam" id="PF00106">
    <property type="entry name" value="adh_short"/>
    <property type="match status" value="1"/>
</dbReference>
<protein>
    <submittedName>
        <fullName evidence="4">NAD(P)-dependent dehydrogenase (Short-subunit alcohol dehydrogenase family)</fullName>
    </submittedName>
</protein>
<dbReference type="EMBL" id="SNZV01000002">
    <property type="protein sequence ID" value="TDS16226.1"/>
    <property type="molecule type" value="Genomic_DNA"/>
</dbReference>
<dbReference type="PRINTS" id="PR00081">
    <property type="entry name" value="GDHRDH"/>
</dbReference>
<dbReference type="InterPro" id="IPR051687">
    <property type="entry name" value="Peroxisomal_Beta-Oxidation"/>
</dbReference>
<dbReference type="SUPFAM" id="SSF51735">
    <property type="entry name" value="NAD(P)-binding Rossmann-fold domains"/>
    <property type="match status" value="1"/>
</dbReference>
<sequence length="334" mass="36367">MSYQELRFDGRVALITGAGNGMGRTHAKLLASRGAAVLVNELPRSIHFAEDVVREITEAGGKAMAVAGAVGVDDDAKRMVQAAINEFGRIDIVINNAGIPNVISDEIKTAPSDSFDRFVDIHVKGPMQLNRAAWPHFVRQQYGKILFVGSSAATGWLQTSATGFDPNYAIVKAAIFALGRQTAGEGLGDHIHANILMPAAFSKIVKDNIGDTDMGKWMEENLTAESVSNGILYFLHEDCNITGEALTVQGGRIGRVYFASTLGYYKDGLTPEDVRDNIGKIMGTVNERGQLADAFEITFPLEQRIINEIVDQKEMPTLEWIAKQSLTEVNKKLI</sequence>
<organism evidence="4 5">
    <name type="scientific">Sphingobacterium paludis</name>
    <dbReference type="NCBI Taxonomy" id="1476465"/>
    <lineage>
        <taxon>Bacteria</taxon>
        <taxon>Pseudomonadati</taxon>
        <taxon>Bacteroidota</taxon>
        <taxon>Sphingobacteriia</taxon>
        <taxon>Sphingobacteriales</taxon>
        <taxon>Sphingobacteriaceae</taxon>
        <taxon>Sphingobacterium</taxon>
    </lineage>
</organism>
<keyword evidence="5" id="KW-1185">Reference proteome</keyword>
<comment type="similarity">
    <text evidence="1 3">Belongs to the short-chain dehydrogenases/reductases (SDR) family.</text>
</comment>
<comment type="caution">
    <text evidence="4">The sequence shown here is derived from an EMBL/GenBank/DDBJ whole genome shotgun (WGS) entry which is preliminary data.</text>
</comment>
<dbReference type="PRINTS" id="PR00080">
    <property type="entry name" value="SDRFAMILY"/>
</dbReference>
<evidence type="ECO:0000256" key="1">
    <source>
        <dbReference type="ARBA" id="ARBA00006484"/>
    </source>
</evidence>
<dbReference type="AlphaFoldDB" id="A0A4R7DAW3"/>
<name>A0A4R7DAW3_9SPHI</name>
<dbReference type="PANTHER" id="PTHR45024:SF2">
    <property type="entry name" value="SCP2 DOMAIN-CONTAINING PROTEIN"/>
    <property type="match status" value="1"/>
</dbReference>
<evidence type="ECO:0000313" key="4">
    <source>
        <dbReference type="EMBL" id="TDS16226.1"/>
    </source>
</evidence>
<accession>A0A4R7DAW3</accession>
<dbReference type="GO" id="GO:0016491">
    <property type="term" value="F:oxidoreductase activity"/>
    <property type="evidence" value="ECO:0007669"/>
    <property type="project" value="UniProtKB-KW"/>
</dbReference>
<keyword evidence="2" id="KW-0560">Oxidoreductase</keyword>
<dbReference type="InterPro" id="IPR036291">
    <property type="entry name" value="NAD(P)-bd_dom_sf"/>
</dbReference>
<evidence type="ECO:0000313" key="5">
    <source>
        <dbReference type="Proteomes" id="UP000294752"/>
    </source>
</evidence>